<gene>
    <name evidence="1" type="ORF">DXN05_20700</name>
</gene>
<protein>
    <submittedName>
        <fullName evidence="1">Uncharacterized protein</fullName>
    </submittedName>
</protein>
<dbReference type="Proteomes" id="UP000261284">
    <property type="component" value="Unassembled WGS sequence"/>
</dbReference>
<evidence type="ECO:0000313" key="1">
    <source>
        <dbReference type="EMBL" id="RFM26331.1"/>
    </source>
</evidence>
<dbReference type="AlphaFoldDB" id="A0A3E1NEV4"/>
<evidence type="ECO:0000313" key="2">
    <source>
        <dbReference type="Proteomes" id="UP000261284"/>
    </source>
</evidence>
<sequence>MNHFSPEKRVSMHASQQEDTQSFTIDFRGFLLSVMPGGAGNYRITFPDHSVVNLEKKESRFHITDAQLSEYLSYLAAYECKIQEVGGLIEQHNQATHHHTN</sequence>
<accession>A0A3E1NEV4</accession>
<comment type="caution">
    <text evidence="1">The sequence shown here is derived from an EMBL/GenBank/DDBJ whole genome shotgun (WGS) entry which is preliminary data.</text>
</comment>
<proteinExistence type="predicted"/>
<dbReference type="EMBL" id="QTJU01000010">
    <property type="protein sequence ID" value="RFM26331.1"/>
    <property type="molecule type" value="Genomic_DNA"/>
</dbReference>
<name>A0A3E1NEV4_9BACT</name>
<keyword evidence="2" id="KW-1185">Reference proteome</keyword>
<reference evidence="1 2" key="1">
    <citation type="submission" date="2018-08" db="EMBL/GenBank/DDBJ databases">
        <title>Chitinophagaceae sp. K23C18032701, a novel bacterium isolated from forest soil.</title>
        <authorList>
            <person name="Wang C."/>
        </authorList>
    </citation>
    <scope>NUCLEOTIDE SEQUENCE [LARGE SCALE GENOMIC DNA]</scope>
    <source>
        <strain evidence="1 2">K23C18032701</strain>
    </source>
</reference>
<organism evidence="1 2">
    <name type="scientific">Deminuibacter soli</name>
    <dbReference type="NCBI Taxonomy" id="2291815"/>
    <lineage>
        <taxon>Bacteria</taxon>
        <taxon>Pseudomonadati</taxon>
        <taxon>Bacteroidota</taxon>
        <taxon>Chitinophagia</taxon>
        <taxon>Chitinophagales</taxon>
        <taxon>Chitinophagaceae</taxon>
        <taxon>Deminuibacter</taxon>
    </lineage>
</organism>